<reference evidence="2 3" key="1">
    <citation type="submission" date="2015-06" db="EMBL/GenBank/DDBJ databases">
        <title>Genome sequencing project of Bacillus galactosidilyticus PL133.</title>
        <authorList>
            <person name="Gaiero J."/>
            <person name="Nicol R."/>
            <person name="Habash M."/>
        </authorList>
    </citation>
    <scope>NUCLEOTIDE SEQUENCE [LARGE SCALE GENOMIC DNA]</scope>
    <source>
        <strain evidence="2 3">PL133</strain>
    </source>
</reference>
<comment type="caution">
    <text evidence="2">The sequence shown here is derived from an EMBL/GenBank/DDBJ whole genome shotgun (WGS) entry which is preliminary data.</text>
</comment>
<accession>A0A0Q9XVS2</accession>
<dbReference type="AlphaFoldDB" id="A0A0Q9XVS2"/>
<evidence type="ECO:0000259" key="1">
    <source>
        <dbReference type="Pfam" id="PF19087"/>
    </source>
</evidence>
<evidence type="ECO:0000313" key="3">
    <source>
        <dbReference type="Proteomes" id="UP000053881"/>
    </source>
</evidence>
<organism evidence="2 3">
    <name type="scientific">Lederbergia galactosidilytica</name>
    <dbReference type="NCBI Taxonomy" id="217031"/>
    <lineage>
        <taxon>Bacteria</taxon>
        <taxon>Bacillati</taxon>
        <taxon>Bacillota</taxon>
        <taxon>Bacilli</taxon>
        <taxon>Bacillales</taxon>
        <taxon>Bacillaceae</taxon>
        <taxon>Lederbergia</taxon>
    </lineage>
</organism>
<dbReference type="Proteomes" id="UP000053881">
    <property type="component" value="Unassembled WGS sequence"/>
</dbReference>
<dbReference type="InterPro" id="IPR044081">
    <property type="entry name" value="DUF5776"/>
</dbReference>
<sequence>MTAADAKAGKNKQGTVEAGTYYIFNQASGMINITAHKGIPGSWINPNVKSSSLSFLIKIKADKLWYYDRPDWNAKKSTVKKGEVFTVVDTLSVNGSKMYKLKSGFYMTANPNYVEKQ</sequence>
<feature type="domain" description="DUF5776" evidence="1">
    <location>
        <begin position="57"/>
        <end position="114"/>
    </location>
</feature>
<gene>
    <name evidence="2" type="ORF">ACA29_11465</name>
</gene>
<name>A0A0Q9XVS2_9BACI</name>
<dbReference type="PATRIC" id="fig|217031.4.peg.3814"/>
<protein>
    <recommendedName>
        <fullName evidence="1">DUF5776 domain-containing protein</fullName>
    </recommendedName>
</protein>
<dbReference type="EMBL" id="LGPB01000091">
    <property type="protein sequence ID" value="KRG12550.1"/>
    <property type="molecule type" value="Genomic_DNA"/>
</dbReference>
<evidence type="ECO:0000313" key="2">
    <source>
        <dbReference type="EMBL" id="KRG12550.1"/>
    </source>
</evidence>
<proteinExistence type="predicted"/>
<dbReference type="Pfam" id="PF19087">
    <property type="entry name" value="DUF5776"/>
    <property type="match status" value="1"/>
</dbReference>